<accession>A0ABU6PUY0</accession>
<evidence type="ECO:0000256" key="1">
    <source>
        <dbReference type="ARBA" id="ARBA00004196"/>
    </source>
</evidence>
<comment type="subcellular location">
    <subcellularLocation>
        <location evidence="1">Cell envelope</location>
    </subcellularLocation>
</comment>
<feature type="transmembrane region" description="Helical" evidence="3">
    <location>
        <begin position="6"/>
        <end position="26"/>
    </location>
</feature>
<proteinExistence type="inferred from homology"/>
<dbReference type="SUPFAM" id="SSF53822">
    <property type="entry name" value="Periplasmic binding protein-like I"/>
    <property type="match status" value="1"/>
</dbReference>
<sequence length="328" mass="35596">MSNRKWSLGLVFLVLIFGYVLIRFFAASTRVDDLVQRIGRGQGVSASAKHVVLIAQELDNPFWREMEQGAVEAAAKQGMKIDYMGPIRIDAAEQTKLLEKAIAAQPDAILVQGIHDAKYDQWIDKAVERGIPVLTVDADEADSRRLAYVGTDNLEAGKQLGRFVVKDAAEGAVIGVIIGSELADNQRLRLEGFRSVISMAPNFQIIDVRSSNISRVGAAKQAEAMLKEHAGMNVIVGFSALDAPGIVEGMQAAGRKNVHVYGFDDLEATRKSIAEGRIRATVVQQPAEIGSEAVAQLSRLFKGEKLPRQLYIPTAIWDAEALKSGGEG</sequence>
<dbReference type="InterPro" id="IPR025997">
    <property type="entry name" value="SBP_2_dom"/>
</dbReference>
<dbReference type="Gene3D" id="3.40.50.2300">
    <property type="match status" value="2"/>
</dbReference>
<name>A0ABU6PUY0_9BACL</name>
<comment type="caution">
    <text evidence="5">The sequence shown here is derived from an EMBL/GenBank/DDBJ whole genome shotgun (WGS) entry which is preliminary data.</text>
</comment>
<keyword evidence="3" id="KW-1133">Transmembrane helix</keyword>
<evidence type="ECO:0000259" key="4">
    <source>
        <dbReference type="Pfam" id="PF13407"/>
    </source>
</evidence>
<gene>
    <name evidence="5" type="ORF">P9847_15350</name>
</gene>
<dbReference type="PANTHER" id="PTHR30036">
    <property type="entry name" value="D-XYLOSE-BINDING PERIPLASMIC PROTEIN"/>
    <property type="match status" value="1"/>
</dbReference>
<dbReference type="InterPro" id="IPR050555">
    <property type="entry name" value="Bact_Solute-Bind_Prot2"/>
</dbReference>
<dbReference type="RefSeq" id="WP_328279148.1">
    <property type="nucleotide sequence ID" value="NZ_JARTLD010000037.1"/>
</dbReference>
<comment type="similarity">
    <text evidence="2">Belongs to the bacterial solute-binding protein 2 family.</text>
</comment>
<dbReference type="Proteomes" id="UP001343257">
    <property type="component" value="Unassembled WGS sequence"/>
</dbReference>
<protein>
    <submittedName>
        <fullName evidence="5">Substrate-binding domain-containing protein</fullName>
    </submittedName>
</protein>
<keyword evidence="3" id="KW-0472">Membrane</keyword>
<dbReference type="InterPro" id="IPR028082">
    <property type="entry name" value="Peripla_BP_I"/>
</dbReference>
<feature type="domain" description="Periplasmic binding protein" evidence="4">
    <location>
        <begin position="52"/>
        <end position="305"/>
    </location>
</feature>
<organism evidence="5 6">
    <name type="scientific">Paenibacillus chibensis</name>
    <dbReference type="NCBI Taxonomy" id="59846"/>
    <lineage>
        <taxon>Bacteria</taxon>
        <taxon>Bacillati</taxon>
        <taxon>Bacillota</taxon>
        <taxon>Bacilli</taxon>
        <taxon>Bacillales</taxon>
        <taxon>Paenibacillaceae</taxon>
        <taxon>Paenibacillus</taxon>
    </lineage>
</organism>
<evidence type="ECO:0000256" key="2">
    <source>
        <dbReference type="ARBA" id="ARBA00007639"/>
    </source>
</evidence>
<evidence type="ECO:0000313" key="5">
    <source>
        <dbReference type="EMBL" id="MED5018683.1"/>
    </source>
</evidence>
<dbReference type="PANTHER" id="PTHR30036:SF7">
    <property type="entry name" value="ABC TRANSPORTER PERIPLASMIC-BINDING PROTEIN YPHF"/>
    <property type="match status" value="1"/>
</dbReference>
<dbReference type="Pfam" id="PF13407">
    <property type="entry name" value="Peripla_BP_4"/>
    <property type="match status" value="1"/>
</dbReference>
<keyword evidence="3" id="KW-0812">Transmembrane</keyword>
<reference evidence="5 6" key="1">
    <citation type="submission" date="2023-03" db="EMBL/GenBank/DDBJ databases">
        <title>Bacillus Genome Sequencing.</title>
        <authorList>
            <person name="Dunlap C."/>
        </authorList>
    </citation>
    <scope>NUCLEOTIDE SEQUENCE [LARGE SCALE GENOMIC DNA]</scope>
    <source>
        <strain evidence="5 6">NRS-52</strain>
    </source>
</reference>
<keyword evidence="6" id="KW-1185">Reference proteome</keyword>
<evidence type="ECO:0000313" key="6">
    <source>
        <dbReference type="Proteomes" id="UP001343257"/>
    </source>
</evidence>
<dbReference type="EMBL" id="JARTLD010000037">
    <property type="protein sequence ID" value="MED5018683.1"/>
    <property type="molecule type" value="Genomic_DNA"/>
</dbReference>
<evidence type="ECO:0000256" key="3">
    <source>
        <dbReference type="SAM" id="Phobius"/>
    </source>
</evidence>